<evidence type="ECO:0000256" key="1">
    <source>
        <dbReference type="SAM" id="SignalP"/>
    </source>
</evidence>
<keyword evidence="1" id="KW-0732">Signal</keyword>
<dbReference type="InterPro" id="IPR017853">
    <property type="entry name" value="GH"/>
</dbReference>
<dbReference type="Proteomes" id="UP000092177">
    <property type="component" value="Chromosome 2"/>
</dbReference>
<protein>
    <submittedName>
        <fullName evidence="3">Endo-beta-1,6-galactanase</fullName>
    </submittedName>
</protein>
<gene>
    <name evidence="3" type="ORF">CH63R_01783</name>
</gene>
<dbReference type="RefSeq" id="XP_018161574.1">
    <property type="nucleotide sequence ID" value="XM_018296758.1"/>
</dbReference>
<dbReference type="PANTHER" id="PTHR42767">
    <property type="entry name" value="ENDO-BETA-1,6-GALACTANASE"/>
    <property type="match status" value="1"/>
</dbReference>
<dbReference type="GO" id="GO:0004553">
    <property type="term" value="F:hydrolase activity, hydrolyzing O-glycosyl compounds"/>
    <property type="evidence" value="ECO:0007669"/>
    <property type="project" value="InterPro"/>
</dbReference>
<dbReference type="InterPro" id="IPR039743">
    <property type="entry name" value="6GAL/EXGAL"/>
</dbReference>
<organism evidence="3 4">
    <name type="scientific">Colletotrichum higginsianum (strain IMI 349063)</name>
    <name type="common">Crucifer anthracnose fungus</name>
    <dbReference type="NCBI Taxonomy" id="759273"/>
    <lineage>
        <taxon>Eukaryota</taxon>
        <taxon>Fungi</taxon>
        <taxon>Dikarya</taxon>
        <taxon>Ascomycota</taxon>
        <taxon>Pezizomycotina</taxon>
        <taxon>Sordariomycetes</taxon>
        <taxon>Hypocreomycetidae</taxon>
        <taxon>Glomerellales</taxon>
        <taxon>Glomerellaceae</taxon>
        <taxon>Colletotrichum</taxon>
        <taxon>Colletotrichum destructivum species complex</taxon>
    </lineage>
</organism>
<evidence type="ECO:0000313" key="4">
    <source>
        <dbReference type="Proteomes" id="UP000092177"/>
    </source>
</evidence>
<keyword evidence="4" id="KW-1185">Reference proteome</keyword>
<name>A0A1B7YLY5_COLHI</name>
<dbReference type="SUPFAM" id="SSF51445">
    <property type="entry name" value="(Trans)glycosidases"/>
    <property type="match status" value="1"/>
</dbReference>
<dbReference type="Pfam" id="PF14587">
    <property type="entry name" value="Glyco_hydr_30_2"/>
    <property type="match status" value="1"/>
</dbReference>
<proteinExistence type="predicted"/>
<feature type="signal peptide" evidence="1">
    <location>
        <begin position="1"/>
        <end position="20"/>
    </location>
</feature>
<comment type="caution">
    <text evidence="3">The sequence shown here is derived from an EMBL/GenBank/DDBJ whole genome shotgun (WGS) entry which is preliminary data.</text>
</comment>
<reference evidence="4" key="1">
    <citation type="journal article" date="2017" name="BMC Genomics">
        <title>Gapless genome assembly of Colletotrichum higginsianum reveals chromosome structure and association of transposable elements with secondary metabolite gene clusters.</title>
        <authorList>
            <person name="Dallery J.-F."/>
            <person name="Lapalu N."/>
            <person name="Zampounis A."/>
            <person name="Pigne S."/>
            <person name="Luyten I."/>
            <person name="Amselem J."/>
            <person name="Wittenberg A.H.J."/>
            <person name="Zhou S."/>
            <person name="de Queiroz M.V."/>
            <person name="Robin G.P."/>
            <person name="Auger A."/>
            <person name="Hainaut M."/>
            <person name="Henrissat B."/>
            <person name="Kim K.-T."/>
            <person name="Lee Y.-H."/>
            <person name="Lespinet O."/>
            <person name="Schwartz D.C."/>
            <person name="Thon M.R."/>
            <person name="O'Connell R.J."/>
        </authorList>
    </citation>
    <scope>NUCLEOTIDE SEQUENCE [LARGE SCALE GENOMIC DNA]</scope>
    <source>
        <strain evidence="4">IMI 349063</strain>
    </source>
</reference>
<sequence length="481" mass="54996">MHFFTIAALAVSQLAAHTNADEFSTSIDAKSNYGTWDGWGTSLAWWARRFGDRDDIADIFFTTNDVPWQDTTLPGLGLNIVRHNAGASSFNTIEGKQMSVSRKMILSRQIEGHWVDWYSEDPTSNSWNWDVDANQRSMLLKAKARGANRFELFSNSPMWWMTRNQNPSGYRRNKENIQPWNIPKHALYMATIAKWAKDHWNITFDSVDPFNEPSGSSWTSSGTQEGCRFYIPTQSTIILALRQELDSRGLHDTIIAASDESKIDRALNTLRWLSKDALETMGRINVHGYQYNKGKRHVLRDVARQRGHGLWNTEYGENDASGKGVLTNVFLDFRYLQAQAWVYWQVLDGKGWGLIEADNEKGTLGPANQKYFIVAQFSRHIREGMRILDGGADNIIAAYDEAKSKLVIVAVNWWVSQYFHFDLGSFSQPSTHGANVTRWRTQIGEGDRYVKAEDTFMDGSKFWSYFESGMVQTFEIENVKL</sequence>
<evidence type="ECO:0000259" key="2">
    <source>
        <dbReference type="Pfam" id="PF14587"/>
    </source>
</evidence>
<dbReference type="PANTHER" id="PTHR42767:SF1">
    <property type="entry name" value="ENDO-BETA-1,6-GALACTANASE-LIKE DOMAIN-CONTAINING PROTEIN"/>
    <property type="match status" value="1"/>
</dbReference>
<dbReference type="EMBL" id="LTAN01000002">
    <property type="protein sequence ID" value="OBR13057.1"/>
    <property type="molecule type" value="Genomic_DNA"/>
</dbReference>
<dbReference type="InterPro" id="IPR039514">
    <property type="entry name" value="6GAL-like"/>
</dbReference>
<dbReference type="Gene3D" id="3.20.20.80">
    <property type="entry name" value="Glycosidases"/>
    <property type="match status" value="1"/>
</dbReference>
<dbReference type="KEGG" id="chig:CH63R_01783"/>
<evidence type="ECO:0000313" key="3">
    <source>
        <dbReference type="EMBL" id="OBR13057.1"/>
    </source>
</evidence>
<dbReference type="VEuPathDB" id="FungiDB:CH63R_01783"/>
<accession>A0A1B7YLY5</accession>
<feature type="domain" description="Endo-beta-1,6-galactanase-like" evidence="2">
    <location>
        <begin position="30"/>
        <end position="255"/>
    </location>
</feature>
<feature type="chain" id="PRO_5008601799" evidence="1">
    <location>
        <begin position="21"/>
        <end position="481"/>
    </location>
</feature>
<dbReference type="GeneID" id="28860865"/>
<dbReference type="AlphaFoldDB" id="A0A1B7YLY5"/>